<accession>A0A0Q9WAS7</accession>
<protein>
    <recommendedName>
        <fullName evidence="2">C-type lectin domain-containing protein</fullName>
    </recommendedName>
</protein>
<feature type="domain" description="C-type lectin" evidence="2">
    <location>
        <begin position="70"/>
        <end position="177"/>
    </location>
</feature>
<sequence>MYNRINVIFLESTILLLLSIIAQSLSVMEGSNTRVHIEHRVLDTFQADIPKHFKQIGPKYYYIEHINIFNWFGAAEKCRQFDAHLINLQDNIELYNVGLNLNQSLNYWTDLNNLVNRNIFYSLTTGTSANLLNDKLKSEKTHDINMCGLIQFDNNKSNFILAKHKCVDKKAYFICETTQPTTISFLLW</sequence>
<dbReference type="InterPro" id="IPR016186">
    <property type="entry name" value="C-type_lectin-like/link_sf"/>
</dbReference>
<keyword evidence="1" id="KW-0732">Signal</keyword>
<evidence type="ECO:0000313" key="4">
    <source>
        <dbReference type="Proteomes" id="UP000008792"/>
    </source>
</evidence>
<dbReference type="Gene3D" id="3.10.100.10">
    <property type="entry name" value="Mannose-Binding Protein A, subunit A"/>
    <property type="match status" value="1"/>
</dbReference>
<dbReference type="OrthoDB" id="7950296at2759"/>
<dbReference type="Pfam" id="PF00059">
    <property type="entry name" value="Lectin_C"/>
    <property type="match status" value="1"/>
</dbReference>
<name>A0A0Q9WAS7_DROVI</name>
<dbReference type="AlphaFoldDB" id="A0A0Q9WAS7"/>
<evidence type="ECO:0000313" key="3">
    <source>
        <dbReference type="EMBL" id="KRF77854.1"/>
    </source>
</evidence>
<organism evidence="3 4">
    <name type="scientific">Drosophila virilis</name>
    <name type="common">Fruit fly</name>
    <dbReference type="NCBI Taxonomy" id="7244"/>
    <lineage>
        <taxon>Eukaryota</taxon>
        <taxon>Metazoa</taxon>
        <taxon>Ecdysozoa</taxon>
        <taxon>Arthropoda</taxon>
        <taxon>Hexapoda</taxon>
        <taxon>Insecta</taxon>
        <taxon>Pterygota</taxon>
        <taxon>Neoptera</taxon>
        <taxon>Endopterygota</taxon>
        <taxon>Diptera</taxon>
        <taxon>Brachycera</taxon>
        <taxon>Muscomorpha</taxon>
        <taxon>Ephydroidea</taxon>
        <taxon>Drosophilidae</taxon>
        <taxon>Drosophila</taxon>
    </lineage>
</organism>
<dbReference type="EMBL" id="CH940654">
    <property type="protein sequence ID" value="KRF77854.1"/>
    <property type="molecule type" value="Genomic_DNA"/>
</dbReference>
<feature type="signal peptide" evidence="1">
    <location>
        <begin position="1"/>
        <end position="24"/>
    </location>
</feature>
<reference evidence="3 4" key="1">
    <citation type="journal article" date="2007" name="Nature">
        <title>Evolution of genes and genomes on the Drosophila phylogeny.</title>
        <authorList>
            <consortium name="Drosophila 12 Genomes Consortium"/>
            <person name="Clark A.G."/>
            <person name="Eisen M.B."/>
            <person name="Smith D.R."/>
            <person name="Bergman C.M."/>
            <person name="Oliver B."/>
            <person name="Markow T.A."/>
            <person name="Kaufman T.C."/>
            <person name="Kellis M."/>
            <person name="Gelbart W."/>
            <person name="Iyer V.N."/>
            <person name="Pollard D.A."/>
            <person name="Sackton T.B."/>
            <person name="Larracuente A.M."/>
            <person name="Singh N.D."/>
            <person name="Abad J.P."/>
            <person name="Abt D.N."/>
            <person name="Adryan B."/>
            <person name="Aguade M."/>
            <person name="Akashi H."/>
            <person name="Anderson W.W."/>
            <person name="Aquadro C.F."/>
            <person name="Ardell D.H."/>
            <person name="Arguello R."/>
            <person name="Artieri C.G."/>
            <person name="Barbash D.A."/>
            <person name="Barker D."/>
            <person name="Barsanti P."/>
            <person name="Batterham P."/>
            <person name="Batzoglou S."/>
            <person name="Begun D."/>
            <person name="Bhutkar A."/>
            <person name="Blanco E."/>
            <person name="Bosak S.A."/>
            <person name="Bradley R.K."/>
            <person name="Brand A.D."/>
            <person name="Brent M.R."/>
            <person name="Brooks A.N."/>
            <person name="Brown R.H."/>
            <person name="Butlin R.K."/>
            <person name="Caggese C."/>
            <person name="Calvi B.R."/>
            <person name="Bernardo de Carvalho A."/>
            <person name="Caspi A."/>
            <person name="Castrezana S."/>
            <person name="Celniker S.E."/>
            <person name="Chang J.L."/>
            <person name="Chapple C."/>
            <person name="Chatterji S."/>
            <person name="Chinwalla A."/>
            <person name="Civetta A."/>
            <person name="Clifton S.W."/>
            <person name="Comeron J.M."/>
            <person name="Costello J.C."/>
            <person name="Coyne J.A."/>
            <person name="Daub J."/>
            <person name="David R.G."/>
            <person name="Delcher A.L."/>
            <person name="Delehaunty K."/>
            <person name="Do C.B."/>
            <person name="Ebling H."/>
            <person name="Edwards K."/>
            <person name="Eickbush T."/>
            <person name="Evans J.D."/>
            <person name="Filipski A."/>
            <person name="Findeiss S."/>
            <person name="Freyhult E."/>
            <person name="Fulton L."/>
            <person name="Fulton R."/>
            <person name="Garcia A.C."/>
            <person name="Gardiner A."/>
            <person name="Garfield D.A."/>
            <person name="Garvin B.E."/>
            <person name="Gibson G."/>
            <person name="Gilbert D."/>
            <person name="Gnerre S."/>
            <person name="Godfrey J."/>
            <person name="Good R."/>
            <person name="Gotea V."/>
            <person name="Gravely B."/>
            <person name="Greenberg A.J."/>
            <person name="Griffiths-Jones S."/>
            <person name="Gross S."/>
            <person name="Guigo R."/>
            <person name="Gustafson E.A."/>
            <person name="Haerty W."/>
            <person name="Hahn M.W."/>
            <person name="Halligan D.L."/>
            <person name="Halpern A.L."/>
            <person name="Halter G.M."/>
            <person name="Han M.V."/>
            <person name="Heger A."/>
            <person name="Hillier L."/>
            <person name="Hinrichs A.S."/>
            <person name="Holmes I."/>
            <person name="Hoskins R.A."/>
            <person name="Hubisz M.J."/>
            <person name="Hultmark D."/>
            <person name="Huntley M.A."/>
            <person name="Jaffe D.B."/>
            <person name="Jagadeeshan S."/>
            <person name="Jeck W.R."/>
            <person name="Johnson J."/>
            <person name="Jones C.D."/>
            <person name="Jordan W.C."/>
            <person name="Karpen G.H."/>
            <person name="Kataoka E."/>
            <person name="Keightley P.D."/>
            <person name="Kheradpour P."/>
            <person name="Kirkness E.F."/>
            <person name="Koerich L.B."/>
            <person name="Kristiansen K."/>
            <person name="Kudrna D."/>
            <person name="Kulathinal R.J."/>
            <person name="Kumar S."/>
            <person name="Kwok R."/>
            <person name="Lander E."/>
            <person name="Langley C.H."/>
            <person name="Lapoint R."/>
            <person name="Lazzaro B.P."/>
            <person name="Lee S.J."/>
            <person name="Levesque L."/>
            <person name="Li R."/>
            <person name="Lin C.F."/>
            <person name="Lin M.F."/>
            <person name="Lindblad-Toh K."/>
            <person name="Llopart A."/>
            <person name="Long M."/>
            <person name="Low L."/>
            <person name="Lozovsky E."/>
            <person name="Lu J."/>
            <person name="Luo M."/>
            <person name="Machado C.A."/>
            <person name="Makalowski W."/>
            <person name="Marzo M."/>
            <person name="Matsuda M."/>
            <person name="Matzkin L."/>
            <person name="McAllister B."/>
            <person name="McBride C.S."/>
            <person name="McKernan B."/>
            <person name="McKernan K."/>
            <person name="Mendez-Lago M."/>
            <person name="Minx P."/>
            <person name="Mollenhauer M.U."/>
            <person name="Montooth K."/>
            <person name="Mount S.M."/>
            <person name="Mu X."/>
            <person name="Myers E."/>
            <person name="Negre B."/>
            <person name="Newfeld S."/>
            <person name="Nielsen R."/>
            <person name="Noor M.A."/>
            <person name="O'Grady P."/>
            <person name="Pachter L."/>
            <person name="Papaceit M."/>
            <person name="Parisi M.J."/>
            <person name="Parisi M."/>
            <person name="Parts L."/>
            <person name="Pedersen J.S."/>
            <person name="Pesole G."/>
            <person name="Phillippy A.M."/>
            <person name="Ponting C.P."/>
            <person name="Pop M."/>
            <person name="Porcelli D."/>
            <person name="Powell J.R."/>
            <person name="Prohaska S."/>
            <person name="Pruitt K."/>
            <person name="Puig M."/>
            <person name="Quesneville H."/>
            <person name="Ram K.R."/>
            <person name="Rand D."/>
            <person name="Rasmussen M.D."/>
            <person name="Reed L.K."/>
            <person name="Reenan R."/>
            <person name="Reily A."/>
            <person name="Remington K.A."/>
            <person name="Rieger T.T."/>
            <person name="Ritchie M.G."/>
            <person name="Robin C."/>
            <person name="Rogers Y.H."/>
            <person name="Rohde C."/>
            <person name="Rozas J."/>
            <person name="Rubenfield M.J."/>
            <person name="Ruiz A."/>
            <person name="Russo S."/>
            <person name="Salzberg S.L."/>
            <person name="Sanchez-Gracia A."/>
            <person name="Saranga D.J."/>
            <person name="Sato H."/>
            <person name="Schaeffer S.W."/>
            <person name="Schatz M.C."/>
            <person name="Schlenke T."/>
            <person name="Schwartz R."/>
            <person name="Segarra C."/>
            <person name="Singh R.S."/>
            <person name="Sirot L."/>
            <person name="Sirota M."/>
            <person name="Sisneros N.B."/>
            <person name="Smith C.D."/>
            <person name="Smith T.F."/>
            <person name="Spieth J."/>
            <person name="Stage D.E."/>
            <person name="Stark A."/>
            <person name="Stephan W."/>
            <person name="Strausberg R.L."/>
            <person name="Strempel S."/>
            <person name="Sturgill D."/>
            <person name="Sutton G."/>
            <person name="Sutton G.G."/>
            <person name="Tao W."/>
            <person name="Teichmann S."/>
            <person name="Tobari Y.N."/>
            <person name="Tomimura Y."/>
            <person name="Tsolas J.M."/>
            <person name="Valente V.L."/>
            <person name="Venter E."/>
            <person name="Venter J.C."/>
            <person name="Vicario S."/>
            <person name="Vieira F.G."/>
            <person name="Vilella A.J."/>
            <person name="Villasante A."/>
            <person name="Walenz B."/>
            <person name="Wang J."/>
            <person name="Wasserman M."/>
            <person name="Watts T."/>
            <person name="Wilson D."/>
            <person name="Wilson R.K."/>
            <person name="Wing R.A."/>
            <person name="Wolfner M.F."/>
            <person name="Wong A."/>
            <person name="Wong G.K."/>
            <person name="Wu C.I."/>
            <person name="Wu G."/>
            <person name="Yamamoto D."/>
            <person name="Yang H.P."/>
            <person name="Yang S.P."/>
            <person name="Yorke J.A."/>
            <person name="Yoshida K."/>
            <person name="Zdobnov E."/>
            <person name="Zhang P."/>
            <person name="Zhang Y."/>
            <person name="Zimin A.V."/>
            <person name="Baldwin J."/>
            <person name="Abdouelleil A."/>
            <person name="Abdulkadir J."/>
            <person name="Abebe A."/>
            <person name="Abera B."/>
            <person name="Abreu J."/>
            <person name="Acer S.C."/>
            <person name="Aftuck L."/>
            <person name="Alexander A."/>
            <person name="An P."/>
            <person name="Anderson E."/>
            <person name="Anderson S."/>
            <person name="Arachi H."/>
            <person name="Azer M."/>
            <person name="Bachantsang P."/>
            <person name="Barry A."/>
            <person name="Bayul T."/>
            <person name="Berlin A."/>
            <person name="Bessette D."/>
            <person name="Bloom T."/>
            <person name="Blye J."/>
            <person name="Boguslavskiy L."/>
            <person name="Bonnet C."/>
            <person name="Boukhgalter B."/>
            <person name="Bourzgui I."/>
            <person name="Brown A."/>
            <person name="Cahill P."/>
            <person name="Channer S."/>
            <person name="Cheshatsang Y."/>
            <person name="Chuda L."/>
            <person name="Citroen M."/>
            <person name="Collymore A."/>
            <person name="Cooke P."/>
            <person name="Costello M."/>
            <person name="D'Aco K."/>
            <person name="Daza R."/>
            <person name="De Haan G."/>
            <person name="DeGray S."/>
            <person name="DeMaso C."/>
            <person name="Dhargay N."/>
            <person name="Dooley K."/>
            <person name="Dooley E."/>
            <person name="Doricent M."/>
            <person name="Dorje P."/>
            <person name="Dorjee K."/>
            <person name="Dupes A."/>
            <person name="Elong R."/>
            <person name="Falk J."/>
            <person name="Farina A."/>
            <person name="Faro S."/>
            <person name="Ferguson D."/>
            <person name="Fisher S."/>
            <person name="Foley C.D."/>
            <person name="Franke A."/>
            <person name="Friedrich D."/>
            <person name="Gadbois L."/>
            <person name="Gearin G."/>
            <person name="Gearin C.R."/>
            <person name="Giannoukos G."/>
            <person name="Goode T."/>
            <person name="Graham J."/>
            <person name="Grandbois E."/>
            <person name="Grewal S."/>
            <person name="Gyaltsen K."/>
            <person name="Hafez N."/>
            <person name="Hagos B."/>
            <person name="Hall J."/>
            <person name="Henson C."/>
            <person name="Hollinger A."/>
            <person name="Honan T."/>
            <person name="Huard M.D."/>
            <person name="Hughes L."/>
            <person name="Hurhula B."/>
            <person name="Husby M.E."/>
            <person name="Kamat A."/>
            <person name="Kanga B."/>
            <person name="Kashin S."/>
            <person name="Khazanovich D."/>
            <person name="Kisner P."/>
            <person name="Lance K."/>
            <person name="Lara M."/>
            <person name="Lee W."/>
            <person name="Lennon N."/>
            <person name="Letendre F."/>
            <person name="LeVine R."/>
            <person name="Lipovsky A."/>
            <person name="Liu X."/>
            <person name="Liu J."/>
            <person name="Liu S."/>
            <person name="Lokyitsang T."/>
            <person name="Lokyitsang Y."/>
            <person name="Lubonja R."/>
            <person name="Lui A."/>
            <person name="MacDonald P."/>
            <person name="Magnisalis V."/>
            <person name="Maru K."/>
            <person name="Matthews C."/>
            <person name="McCusker W."/>
            <person name="McDonough S."/>
            <person name="Mehta T."/>
            <person name="Meldrim J."/>
            <person name="Meneus L."/>
            <person name="Mihai O."/>
            <person name="Mihalev A."/>
            <person name="Mihova T."/>
            <person name="Mittelman R."/>
            <person name="Mlenga V."/>
            <person name="Montmayeur A."/>
            <person name="Mulrain L."/>
            <person name="Navidi A."/>
            <person name="Naylor J."/>
            <person name="Negash T."/>
            <person name="Nguyen T."/>
            <person name="Nguyen N."/>
            <person name="Nicol R."/>
            <person name="Norbu C."/>
            <person name="Norbu N."/>
            <person name="Novod N."/>
            <person name="O'Neill B."/>
            <person name="Osman S."/>
            <person name="Markiewicz E."/>
            <person name="Oyono O.L."/>
            <person name="Patti C."/>
            <person name="Phunkhang P."/>
            <person name="Pierre F."/>
            <person name="Priest M."/>
            <person name="Raghuraman S."/>
            <person name="Rege F."/>
            <person name="Reyes R."/>
            <person name="Rise C."/>
            <person name="Rogov P."/>
            <person name="Ross K."/>
            <person name="Ryan E."/>
            <person name="Settipalli S."/>
            <person name="Shea T."/>
            <person name="Sherpa N."/>
            <person name="Shi L."/>
            <person name="Shih D."/>
            <person name="Sparrow T."/>
            <person name="Spaulding J."/>
            <person name="Stalker J."/>
            <person name="Stange-Thomann N."/>
            <person name="Stavropoulos S."/>
            <person name="Stone C."/>
            <person name="Strader C."/>
            <person name="Tesfaye S."/>
            <person name="Thomson T."/>
            <person name="Thoulutsang Y."/>
            <person name="Thoulutsang D."/>
            <person name="Topham K."/>
            <person name="Topping I."/>
            <person name="Tsamla T."/>
            <person name="Vassiliev H."/>
            <person name="Vo A."/>
            <person name="Wangchuk T."/>
            <person name="Wangdi T."/>
            <person name="Weiand M."/>
            <person name="Wilkinson J."/>
            <person name="Wilson A."/>
            <person name="Yadav S."/>
            <person name="Young G."/>
            <person name="Yu Q."/>
            <person name="Zembek L."/>
            <person name="Zhong D."/>
            <person name="Zimmer A."/>
            <person name="Zwirko Z."/>
            <person name="Jaffe D.B."/>
            <person name="Alvarez P."/>
            <person name="Brockman W."/>
            <person name="Butler J."/>
            <person name="Chin C."/>
            <person name="Gnerre S."/>
            <person name="Grabherr M."/>
            <person name="Kleber M."/>
            <person name="Mauceli E."/>
            <person name="MacCallum I."/>
        </authorList>
    </citation>
    <scope>NUCLEOTIDE SEQUENCE [LARGE SCALE GENOMIC DNA]</scope>
    <source>
        <strain evidence="4">Tucson 15010-1051.87</strain>
    </source>
</reference>
<feature type="chain" id="PRO_5006386610" description="C-type lectin domain-containing protein" evidence="1">
    <location>
        <begin position="25"/>
        <end position="188"/>
    </location>
</feature>
<dbReference type="InParanoid" id="A0A0Q9WAS7"/>
<gene>
    <name evidence="3" type="primary">Dvir\GJ26747</name>
    <name evidence="3" type="ORF">Dvir_GJ26747</name>
</gene>
<dbReference type="SUPFAM" id="SSF56436">
    <property type="entry name" value="C-type lectin-like"/>
    <property type="match status" value="1"/>
</dbReference>
<proteinExistence type="predicted"/>
<dbReference type="CDD" id="cd00037">
    <property type="entry name" value="CLECT"/>
    <property type="match status" value="1"/>
</dbReference>
<dbReference type="InterPro" id="IPR016187">
    <property type="entry name" value="CTDL_fold"/>
</dbReference>
<dbReference type="InterPro" id="IPR001304">
    <property type="entry name" value="C-type_lectin-like"/>
</dbReference>
<keyword evidence="4" id="KW-1185">Reference proteome</keyword>
<evidence type="ECO:0000259" key="2">
    <source>
        <dbReference type="Pfam" id="PF00059"/>
    </source>
</evidence>
<evidence type="ECO:0000256" key="1">
    <source>
        <dbReference type="SAM" id="SignalP"/>
    </source>
</evidence>
<dbReference type="Proteomes" id="UP000008792">
    <property type="component" value="Unassembled WGS sequence"/>
</dbReference>